<organism evidence="8 9">
    <name type="scientific">Olsenella uli (strain ATCC 49627 / DSM 7084 / CCUG 31166 / CIP 109912 / JCM 12494 / LMG 11480 / NCIMB 702895 / VPI D76D-27C)</name>
    <name type="common">Lactobacillus uli</name>
    <dbReference type="NCBI Taxonomy" id="633147"/>
    <lineage>
        <taxon>Bacteria</taxon>
        <taxon>Bacillati</taxon>
        <taxon>Actinomycetota</taxon>
        <taxon>Coriobacteriia</taxon>
        <taxon>Coriobacteriales</taxon>
        <taxon>Atopobiaceae</taxon>
        <taxon>Olsenella</taxon>
    </lineage>
</organism>
<dbReference type="HOGENOM" id="CLU_660292_0_0_11"/>
<dbReference type="EMBL" id="CP002106">
    <property type="protein sequence ID" value="ADK67805.1"/>
    <property type="molecule type" value="Genomic_DNA"/>
</dbReference>
<dbReference type="PROSITE" id="PS50850">
    <property type="entry name" value="MFS"/>
    <property type="match status" value="1"/>
</dbReference>
<dbReference type="eggNOG" id="COG2814">
    <property type="taxonomic scope" value="Bacteria"/>
</dbReference>
<dbReference type="SUPFAM" id="SSF103473">
    <property type="entry name" value="MFS general substrate transporter"/>
    <property type="match status" value="1"/>
</dbReference>
<feature type="transmembrane region" description="Helical" evidence="6">
    <location>
        <begin position="388"/>
        <end position="408"/>
    </location>
</feature>
<feature type="transmembrane region" description="Helical" evidence="6">
    <location>
        <begin position="83"/>
        <end position="101"/>
    </location>
</feature>
<feature type="transmembrane region" description="Helical" evidence="6">
    <location>
        <begin position="234"/>
        <end position="251"/>
    </location>
</feature>
<dbReference type="STRING" id="633147.Olsu_0691"/>
<keyword evidence="9" id="KW-1185">Reference proteome</keyword>
<protein>
    <submittedName>
        <fullName evidence="8">Major facilitator superfamily MFS_1</fullName>
    </submittedName>
</protein>
<evidence type="ECO:0000256" key="5">
    <source>
        <dbReference type="ARBA" id="ARBA00023136"/>
    </source>
</evidence>
<feature type="transmembrane region" description="Helical" evidence="6">
    <location>
        <begin position="271"/>
        <end position="289"/>
    </location>
</feature>
<dbReference type="OrthoDB" id="3183861at2"/>
<feature type="transmembrane region" description="Helical" evidence="6">
    <location>
        <begin position="355"/>
        <end position="376"/>
    </location>
</feature>
<dbReference type="PANTHER" id="PTHR23513">
    <property type="entry name" value="INTEGRAL MEMBRANE EFFLUX PROTEIN-RELATED"/>
    <property type="match status" value="1"/>
</dbReference>
<dbReference type="InterPro" id="IPR036259">
    <property type="entry name" value="MFS_trans_sf"/>
</dbReference>
<dbReference type="RefSeq" id="WP_013251557.1">
    <property type="nucleotide sequence ID" value="NC_014363.1"/>
</dbReference>
<dbReference type="AlphaFoldDB" id="E1QZJ1"/>
<evidence type="ECO:0000259" key="7">
    <source>
        <dbReference type="PROSITE" id="PS50850"/>
    </source>
</evidence>
<feature type="transmembrane region" description="Helical" evidence="6">
    <location>
        <begin position="296"/>
        <end position="317"/>
    </location>
</feature>
<gene>
    <name evidence="8" type="ordered locus">Olsu_0691</name>
</gene>
<evidence type="ECO:0000256" key="3">
    <source>
        <dbReference type="ARBA" id="ARBA00022692"/>
    </source>
</evidence>
<keyword evidence="4 6" id="KW-1133">Transmembrane helix</keyword>
<dbReference type="GO" id="GO:0005886">
    <property type="term" value="C:plasma membrane"/>
    <property type="evidence" value="ECO:0007669"/>
    <property type="project" value="UniProtKB-SubCell"/>
</dbReference>
<feature type="transmembrane region" description="Helical" evidence="6">
    <location>
        <begin position="107"/>
        <end position="129"/>
    </location>
</feature>
<keyword evidence="5 6" id="KW-0472">Membrane</keyword>
<evidence type="ECO:0000313" key="8">
    <source>
        <dbReference type="EMBL" id="ADK67805.1"/>
    </source>
</evidence>
<evidence type="ECO:0000313" key="9">
    <source>
        <dbReference type="Proteomes" id="UP000000333"/>
    </source>
</evidence>
<evidence type="ECO:0000256" key="6">
    <source>
        <dbReference type="SAM" id="Phobius"/>
    </source>
</evidence>
<reference evidence="8 9" key="1">
    <citation type="journal article" date="2010" name="Stand. Genomic Sci.">
        <title>Complete genome sequence of Olsenella uli type strain (VPI D76D-27C).</title>
        <authorList>
            <person name="Goker M."/>
            <person name="Held B."/>
            <person name="Lucas S."/>
            <person name="Nolan M."/>
            <person name="Yasawong M."/>
            <person name="Glavina Del Rio T."/>
            <person name="Tice H."/>
            <person name="Cheng J.F."/>
            <person name="Bruce D."/>
            <person name="Detter J.C."/>
            <person name="Tapia R."/>
            <person name="Han C."/>
            <person name="Goodwin L."/>
            <person name="Pitluck S."/>
            <person name="Liolios K."/>
            <person name="Ivanova N."/>
            <person name="Mavromatis K."/>
            <person name="Mikhailova N."/>
            <person name="Pati A."/>
            <person name="Chen A."/>
            <person name="Palaniappan K."/>
            <person name="Land M."/>
            <person name="Hauser L."/>
            <person name="Chang Y.J."/>
            <person name="Jeffries C.D."/>
            <person name="Rohde M."/>
            <person name="Sikorski J."/>
            <person name="Pukall R."/>
            <person name="Woyke T."/>
            <person name="Bristow J."/>
            <person name="Eisen J.A."/>
            <person name="Markowitz V."/>
            <person name="Hugenholtz P."/>
            <person name="Kyrpides N.C."/>
            <person name="Klenk H.P."/>
            <person name="Lapidus A."/>
        </authorList>
    </citation>
    <scope>NUCLEOTIDE SEQUENCE [LARGE SCALE GENOMIC DNA]</scope>
    <source>
        <strain evidence="9">ATCC 49627 / DSM 7084 / CIP 109912 / JCM 12494 / NCIMB 702895 / VPI D76D-27C</strain>
    </source>
</reference>
<dbReference type="PATRIC" id="fig|633147.7.peg.857"/>
<evidence type="ECO:0000256" key="2">
    <source>
        <dbReference type="ARBA" id="ARBA00022475"/>
    </source>
</evidence>
<keyword evidence="2" id="KW-1003">Cell membrane</keyword>
<dbReference type="Gene3D" id="1.20.1250.20">
    <property type="entry name" value="MFS general substrate transporter like domains"/>
    <property type="match status" value="1"/>
</dbReference>
<feature type="transmembrane region" description="Helical" evidence="6">
    <location>
        <begin position="323"/>
        <end position="343"/>
    </location>
</feature>
<name>E1QZJ1_OLSUV</name>
<comment type="subcellular location">
    <subcellularLocation>
        <location evidence="1">Cell membrane</location>
        <topology evidence="1">Multi-pass membrane protein</topology>
    </subcellularLocation>
</comment>
<sequence>MSASAARASAQQGHFVRRLAASSLFMQLGFQATYFVGIIGCATYVLGTDALGVSALVFALNVLLVVGGLAAGPAVDRLGPRRTLAATFVAAAALGAAGWLLPLGLGLLLVVAALHGLLLSVGTTAVDAYPRHLTDDPAVLMRANSLTNTATGVAVILGPALGALITGFASQQAVFAVLALAPLVSLVLVAGLAEGGKPSEAPGAAHADADPRGLPALLSDALEGVRITLSHPDLRLLLTVAFLGFFAYGAFDSLESLFYRDVLHASAEWMGWLSMVGGVGATLGSLAVMRVGARRLNVRLMCALLLVTGVGSMLYVGTGDVRVVVVGQLVTGLGFGAMGPVRTTLVQRGCDVAHVGRVIAFMRVGLNSAGVLPLLVAPSLADAFGVQAVLFGASSFVAVVAALFVALASPRDGGRR</sequence>
<dbReference type="Pfam" id="PF07690">
    <property type="entry name" value="MFS_1"/>
    <property type="match status" value="1"/>
</dbReference>
<feature type="domain" description="Major facilitator superfamily (MFS) profile" evidence="7">
    <location>
        <begin position="1"/>
        <end position="413"/>
    </location>
</feature>
<dbReference type="KEGG" id="ols:Olsu_0691"/>
<keyword evidence="3 6" id="KW-0812">Transmembrane</keyword>
<accession>E1QZJ1</accession>
<feature type="transmembrane region" description="Helical" evidence="6">
    <location>
        <begin position="24"/>
        <end position="45"/>
    </location>
</feature>
<evidence type="ECO:0000256" key="4">
    <source>
        <dbReference type="ARBA" id="ARBA00022989"/>
    </source>
</evidence>
<feature type="transmembrane region" description="Helical" evidence="6">
    <location>
        <begin position="51"/>
        <end position="71"/>
    </location>
</feature>
<dbReference type="Proteomes" id="UP000000333">
    <property type="component" value="Chromosome"/>
</dbReference>
<evidence type="ECO:0000256" key="1">
    <source>
        <dbReference type="ARBA" id="ARBA00004651"/>
    </source>
</evidence>
<dbReference type="GO" id="GO:0022857">
    <property type="term" value="F:transmembrane transporter activity"/>
    <property type="evidence" value="ECO:0007669"/>
    <property type="project" value="InterPro"/>
</dbReference>
<dbReference type="GeneID" id="78512109"/>
<feature type="transmembrane region" description="Helical" evidence="6">
    <location>
        <begin position="175"/>
        <end position="193"/>
    </location>
</feature>
<dbReference type="PANTHER" id="PTHR23513:SF6">
    <property type="entry name" value="MAJOR FACILITATOR SUPERFAMILY ASSOCIATED DOMAIN-CONTAINING PROTEIN"/>
    <property type="match status" value="1"/>
</dbReference>
<dbReference type="InterPro" id="IPR020846">
    <property type="entry name" value="MFS_dom"/>
</dbReference>
<feature type="transmembrane region" description="Helical" evidence="6">
    <location>
        <begin position="150"/>
        <end position="169"/>
    </location>
</feature>
<dbReference type="InterPro" id="IPR011701">
    <property type="entry name" value="MFS"/>
</dbReference>
<proteinExistence type="predicted"/>